<organism evidence="1 2">
    <name type="scientific">Spirosoma arboris</name>
    <dbReference type="NCBI Taxonomy" id="2682092"/>
    <lineage>
        <taxon>Bacteria</taxon>
        <taxon>Pseudomonadati</taxon>
        <taxon>Bacteroidota</taxon>
        <taxon>Cytophagia</taxon>
        <taxon>Cytophagales</taxon>
        <taxon>Cytophagaceae</taxon>
        <taxon>Spirosoma</taxon>
    </lineage>
</organism>
<protein>
    <submittedName>
        <fullName evidence="1">Uncharacterized protein</fullName>
    </submittedName>
</protein>
<dbReference type="EMBL" id="WPIN01000005">
    <property type="protein sequence ID" value="MVM31200.1"/>
    <property type="molecule type" value="Genomic_DNA"/>
</dbReference>
<evidence type="ECO:0000313" key="1">
    <source>
        <dbReference type="EMBL" id="MVM31200.1"/>
    </source>
</evidence>
<sequence>MVVNIFEGAGIPTSMGNVQLTLRAPVGYPLSFDNKLTSINVSGGSMTNVNNSQWSLLPTTGNRQLTLQLNTDQFVNANATSSLGFTITRTSANAGSASNVTVNVADDASKSYDGNPANNVYARIISGL</sequence>
<accession>A0A7K1SBN8</accession>
<keyword evidence="2" id="KW-1185">Reference proteome</keyword>
<gene>
    <name evidence="1" type="ORF">GO755_14250</name>
</gene>
<proteinExistence type="predicted"/>
<evidence type="ECO:0000313" key="2">
    <source>
        <dbReference type="Proteomes" id="UP000436006"/>
    </source>
</evidence>
<reference evidence="1 2" key="1">
    <citation type="submission" date="2019-12" db="EMBL/GenBank/DDBJ databases">
        <title>Spirosoma sp. HMF4905 genome sequencing and assembly.</title>
        <authorList>
            <person name="Kang H."/>
            <person name="Cha I."/>
            <person name="Kim H."/>
            <person name="Joh K."/>
        </authorList>
    </citation>
    <scope>NUCLEOTIDE SEQUENCE [LARGE SCALE GENOMIC DNA]</scope>
    <source>
        <strain evidence="1 2">HMF4905</strain>
    </source>
</reference>
<name>A0A7K1SBN8_9BACT</name>
<dbReference type="Proteomes" id="UP000436006">
    <property type="component" value="Unassembled WGS sequence"/>
</dbReference>
<dbReference type="AlphaFoldDB" id="A0A7K1SBN8"/>
<comment type="caution">
    <text evidence="1">The sequence shown here is derived from an EMBL/GenBank/DDBJ whole genome shotgun (WGS) entry which is preliminary data.</text>
</comment>
<dbReference type="RefSeq" id="WP_157585850.1">
    <property type="nucleotide sequence ID" value="NZ_WPIN01000005.1"/>
</dbReference>